<feature type="region of interest" description="Disordered" evidence="2">
    <location>
        <begin position="1"/>
        <end position="30"/>
    </location>
</feature>
<dbReference type="EMBL" id="CAXLJM020000189">
    <property type="protein sequence ID" value="CAL8149125.1"/>
    <property type="molecule type" value="Genomic_DNA"/>
</dbReference>
<feature type="compositionally biased region" description="Polar residues" evidence="2">
    <location>
        <begin position="109"/>
        <end position="123"/>
    </location>
</feature>
<sequence>MSATTKPVVKDESSSSSSSTAPSPTPAAMSTIGILHPFDSTTDDFEVWVETFAAYLAANGLLDPQEDMAKAKNERAQKSLFTKDDSINLKDVLASALAHELAETSTALIRGQQQNTEATNVHQSSSSRSHKKKGKSQNGQPQQQGEGSSTQQSGKNRNSNKKSCPNCGSSKHVTARECPHKDVICHNCEKPGHFARFCRSKSKNANLVNLDHVSDNRIVRAQVNNTKQIIN</sequence>
<evidence type="ECO:0000256" key="2">
    <source>
        <dbReference type="SAM" id="MobiDB-lite"/>
    </source>
</evidence>
<feature type="compositionally biased region" description="Low complexity" evidence="2">
    <location>
        <begin position="14"/>
        <end position="30"/>
    </location>
</feature>
<gene>
    <name evidence="4" type="ORF">ODALV1_LOCUS31640</name>
    <name evidence="5" type="ORF">ODALV1_LOCUS31641</name>
</gene>
<evidence type="ECO:0000256" key="1">
    <source>
        <dbReference type="PROSITE-ProRule" id="PRU00047"/>
    </source>
</evidence>
<accession>A0ABP1SA93</accession>
<keyword evidence="1" id="KW-0479">Metal-binding</keyword>
<feature type="region of interest" description="Disordered" evidence="2">
    <location>
        <begin position="109"/>
        <end position="173"/>
    </location>
</feature>
<proteinExistence type="predicted"/>
<feature type="compositionally biased region" description="Low complexity" evidence="2">
    <location>
        <begin position="136"/>
        <end position="155"/>
    </location>
</feature>
<dbReference type="PROSITE" id="PS50158">
    <property type="entry name" value="ZF_CCHC"/>
    <property type="match status" value="1"/>
</dbReference>
<evidence type="ECO:0000313" key="5">
    <source>
        <dbReference type="EMBL" id="CAL8149128.1"/>
    </source>
</evidence>
<reference evidence="4 6" key="1">
    <citation type="submission" date="2024-08" db="EMBL/GenBank/DDBJ databases">
        <authorList>
            <person name="Cucini C."/>
            <person name="Frati F."/>
        </authorList>
    </citation>
    <scope>NUCLEOTIDE SEQUENCE [LARGE SCALE GENOMIC DNA]</scope>
</reference>
<organism evidence="4 6">
    <name type="scientific">Orchesella dallaii</name>
    <dbReference type="NCBI Taxonomy" id="48710"/>
    <lineage>
        <taxon>Eukaryota</taxon>
        <taxon>Metazoa</taxon>
        <taxon>Ecdysozoa</taxon>
        <taxon>Arthropoda</taxon>
        <taxon>Hexapoda</taxon>
        <taxon>Collembola</taxon>
        <taxon>Entomobryomorpha</taxon>
        <taxon>Entomobryoidea</taxon>
        <taxon>Orchesellidae</taxon>
        <taxon>Orchesellinae</taxon>
        <taxon>Orchesella</taxon>
    </lineage>
</organism>
<keyword evidence="6" id="KW-1185">Reference proteome</keyword>
<evidence type="ECO:0000313" key="4">
    <source>
        <dbReference type="EMBL" id="CAL8149125.1"/>
    </source>
</evidence>
<dbReference type="InterPro" id="IPR036875">
    <property type="entry name" value="Znf_CCHC_sf"/>
</dbReference>
<keyword evidence="1" id="KW-0863">Zinc-finger</keyword>
<feature type="domain" description="CCHC-type" evidence="3">
    <location>
        <begin position="185"/>
        <end position="200"/>
    </location>
</feature>
<evidence type="ECO:0000313" key="6">
    <source>
        <dbReference type="Proteomes" id="UP001642540"/>
    </source>
</evidence>
<dbReference type="Gene3D" id="4.10.60.10">
    <property type="entry name" value="Zinc finger, CCHC-type"/>
    <property type="match status" value="1"/>
</dbReference>
<dbReference type="SMART" id="SM00343">
    <property type="entry name" value="ZnF_C2HC"/>
    <property type="match status" value="2"/>
</dbReference>
<dbReference type="InterPro" id="IPR001878">
    <property type="entry name" value="Znf_CCHC"/>
</dbReference>
<dbReference type="SUPFAM" id="SSF57756">
    <property type="entry name" value="Retrovirus zinc finger-like domains"/>
    <property type="match status" value="1"/>
</dbReference>
<evidence type="ECO:0000259" key="3">
    <source>
        <dbReference type="PROSITE" id="PS50158"/>
    </source>
</evidence>
<comment type="caution">
    <text evidence="4">The sequence shown here is derived from an EMBL/GenBank/DDBJ whole genome shotgun (WGS) entry which is preliminary data.</text>
</comment>
<dbReference type="EMBL" id="CAXLJM020000189">
    <property type="protein sequence ID" value="CAL8149128.1"/>
    <property type="molecule type" value="Genomic_DNA"/>
</dbReference>
<dbReference type="Proteomes" id="UP001642540">
    <property type="component" value="Unassembled WGS sequence"/>
</dbReference>
<keyword evidence="1" id="KW-0862">Zinc</keyword>
<feature type="compositionally biased region" description="Polar residues" evidence="2">
    <location>
        <begin position="161"/>
        <end position="172"/>
    </location>
</feature>
<protein>
    <recommendedName>
        <fullName evidence="3">CCHC-type domain-containing protein</fullName>
    </recommendedName>
</protein>
<name>A0ABP1SA93_9HEXA</name>